<dbReference type="EMBL" id="CASHTH010001351">
    <property type="protein sequence ID" value="CAI8014242.1"/>
    <property type="molecule type" value="Genomic_DNA"/>
</dbReference>
<comment type="similarity">
    <text evidence="2">Belongs to the universal ribosomal protein uL4 family.</text>
</comment>
<evidence type="ECO:0000256" key="7">
    <source>
        <dbReference type="ARBA" id="ARBA00082711"/>
    </source>
</evidence>
<dbReference type="Gene3D" id="3.40.1370.10">
    <property type="match status" value="1"/>
</dbReference>
<comment type="caution">
    <text evidence="9">The sequence shown here is derived from an EMBL/GenBank/DDBJ whole genome shotgun (WGS) entry which is preliminary data.</text>
</comment>
<evidence type="ECO:0000256" key="1">
    <source>
        <dbReference type="ARBA" id="ARBA00004173"/>
    </source>
</evidence>
<dbReference type="FunFam" id="3.40.1370.10:FF:000005">
    <property type="entry name" value="39S ribosomal protein L4, mitochondrial"/>
    <property type="match status" value="1"/>
</dbReference>
<dbReference type="PANTHER" id="PTHR10746">
    <property type="entry name" value="50S RIBOSOMAL PROTEIN L4"/>
    <property type="match status" value="1"/>
</dbReference>
<keyword evidence="3 9" id="KW-0689">Ribosomal protein</keyword>
<evidence type="ECO:0000256" key="4">
    <source>
        <dbReference type="ARBA" id="ARBA00023128"/>
    </source>
</evidence>
<gene>
    <name evidence="9" type="ORF">GBAR_LOCUS8935</name>
</gene>
<evidence type="ECO:0000256" key="8">
    <source>
        <dbReference type="SAM" id="MobiDB-lite"/>
    </source>
</evidence>
<protein>
    <recommendedName>
        <fullName evidence="6">Large ribosomal subunit protein uL4m</fullName>
    </recommendedName>
    <alternativeName>
        <fullName evidence="7">39S ribosomal protein L4, mitochondrial</fullName>
    </alternativeName>
</protein>
<dbReference type="PANTHER" id="PTHR10746:SF6">
    <property type="entry name" value="LARGE RIBOSOMAL SUBUNIT PROTEIN UL4M"/>
    <property type="match status" value="1"/>
</dbReference>
<dbReference type="HAMAP" id="MF_01328_B">
    <property type="entry name" value="Ribosomal_uL4_B"/>
    <property type="match status" value="1"/>
</dbReference>
<evidence type="ECO:0000313" key="9">
    <source>
        <dbReference type="EMBL" id="CAI8014242.1"/>
    </source>
</evidence>
<proteinExistence type="inferred from homology"/>
<dbReference type="GO" id="GO:1990904">
    <property type="term" value="C:ribonucleoprotein complex"/>
    <property type="evidence" value="ECO:0007669"/>
    <property type="project" value="UniProtKB-KW"/>
</dbReference>
<dbReference type="AlphaFoldDB" id="A0AA35RNB8"/>
<evidence type="ECO:0000256" key="5">
    <source>
        <dbReference type="ARBA" id="ARBA00023274"/>
    </source>
</evidence>
<dbReference type="InterPro" id="IPR023574">
    <property type="entry name" value="Ribosomal_uL4_dom_sf"/>
</dbReference>
<evidence type="ECO:0000313" key="10">
    <source>
        <dbReference type="Proteomes" id="UP001174909"/>
    </source>
</evidence>
<name>A0AA35RNB8_GEOBA</name>
<dbReference type="GO" id="GO:0006412">
    <property type="term" value="P:translation"/>
    <property type="evidence" value="ECO:0007669"/>
    <property type="project" value="InterPro"/>
</dbReference>
<comment type="subcellular location">
    <subcellularLocation>
        <location evidence="1">Mitochondrion</location>
    </subcellularLocation>
</comment>
<evidence type="ECO:0000256" key="2">
    <source>
        <dbReference type="ARBA" id="ARBA00010528"/>
    </source>
</evidence>
<sequence>MSVTRRILWCKRLLVGSVWRVFPEASRQLTIRAAEAEETVVSNAHASDASPYPYHYKPAHKEAPLKSFQTGQVLGTVHLHPFVFGAPPRIDILHRIVVWQRAKRREGLAKVKDRSEVRGGGRKPWKQKGSGRARQGSIRAPHWRGGGVVHGPRGPKSYDYTLPKKVKSLGLRVALSVKYTQGDLTVVDALQVPTHRVRETFPILEREEWSSVLMVDGGELDRNLCYATRNLQKVDVLPSKGLNVYSILLRDKLVLSIGAVRQLEQRLLQDCVD</sequence>
<dbReference type="Proteomes" id="UP001174909">
    <property type="component" value="Unassembled WGS sequence"/>
</dbReference>
<feature type="region of interest" description="Disordered" evidence="8">
    <location>
        <begin position="112"/>
        <end position="150"/>
    </location>
</feature>
<dbReference type="Pfam" id="PF00573">
    <property type="entry name" value="Ribosomal_L4"/>
    <property type="match status" value="1"/>
</dbReference>
<accession>A0AA35RNB8</accession>
<keyword evidence="10" id="KW-1185">Reference proteome</keyword>
<evidence type="ECO:0000256" key="6">
    <source>
        <dbReference type="ARBA" id="ARBA00040565"/>
    </source>
</evidence>
<keyword evidence="5" id="KW-0687">Ribonucleoprotein</keyword>
<dbReference type="GO" id="GO:0005840">
    <property type="term" value="C:ribosome"/>
    <property type="evidence" value="ECO:0007669"/>
    <property type="project" value="UniProtKB-KW"/>
</dbReference>
<dbReference type="NCBIfam" id="TIGR03953">
    <property type="entry name" value="rplD_bact"/>
    <property type="match status" value="1"/>
</dbReference>
<organism evidence="9 10">
    <name type="scientific">Geodia barretti</name>
    <name type="common">Barrett's horny sponge</name>
    <dbReference type="NCBI Taxonomy" id="519541"/>
    <lineage>
        <taxon>Eukaryota</taxon>
        <taxon>Metazoa</taxon>
        <taxon>Porifera</taxon>
        <taxon>Demospongiae</taxon>
        <taxon>Heteroscleromorpha</taxon>
        <taxon>Tetractinellida</taxon>
        <taxon>Astrophorina</taxon>
        <taxon>Geodiidae</taxon>
        <taxon>Geodia</taxon>
    </lineage>
</organism>
<dbReference type="InterPro" id="IPR013005">
    <property type="entry name" value="Ribosomal_uL4-like"/>
</dbReference>
<dbReference type="GO" id="GO:0003735">
    <property type="term" value="F:structural constituent of ribosome"/>
    <property type="evidence" value="ECO:0007669"/>
    <property type="project" value="InterPro"/>
</dbReference>
<dbReference type="GO" id="GO:0005743">
    <property type="term" value="C:mitochondrial inner membrane"/>
    <property type="evidence" value="ECO:0007669"/>
    <property type="project" value="UniProtKB-ARBA"/>
</dbReference>
<feature type="compositionally biased region" description="Basic residues" evidence="8">
    <location>
        <begin position="120"/>
        <end position="131"/>
    </location>
</feature>
<evidence type="ECO:0000256" key="3">
    <source>
        <dbReference type="ARBA" id="ARBA00022980"/>
    </source>
</evidence>
<dbReference type="InterPro" id="IPR002136">
    <property type="entry name" value="Ribosomal_uL4"/>
</dbReference>
<dbReference type="SUPFAM" id="SSF52166">
    <property type="entry name" value="Ribosomal protein L4"/>
    <property type="match status" value="1"/>
</dbReference>
<reference evidence="9" key="1">
    <citation type="submission" date="2023-03" db="EMBL/GenBank/DDBJ databases">
        <authorList>
            <person name="Steffen K."/>
            <person name="Cardenas P."/>
        </authorList>
    </citation>
    <scope>NUCLEOTIDE SEQUENCE</scope>
</reference>
<keyword evidence="4" id="KW-0496">Mitochondrion</keyword>